<dbReference type="InterPro" id="IPR007278">
    <property type="entry name" value="DUF397"/>
</dbReference>
<evidence type="ECO:0000259" key="1">
    <source>
        <dbReference type="Pfam" id="PF04149"/>
    </source>
</evidence>
<gene>
    <name evidence="2" type="ORF">FF041_36560</name>
</gene>
<dbReference type="EMBL" id="VCLA01000201">
    <property type="protein sequence ID" value="MQT05410.1"/>
    <property type="molecule type" value="Genomic_DNA"/>
</dbReference>
<proteinExistence type="predicted"/>
<dbReference type="Pfam" id="PF04149">
    <property type="entry name" value="DUF397"/>
    <property type="match status" value="1"/>
</dbReference>
<dbReference type="Proteomes" id="UP000419138">
    <property type="component" value="Unassembled WGS sequence"/>
</dbReference>
<evidence type="ECO:0000313" key="2">
    <source>
        <dbReference type="EMBL" id="MQT05410.1"/>
    </source>
</evidence>
<reference evidence="2 3" key="1">
    <citation type="submission" date="2019-05" db="EMBL/GenBank/DDBJ databases">
        <title>Comparative genomics and metabolomics analyses of clavulanic acid producing Streptomyces species provides insight into specialized metabolism and evolution of beta-lactam biosynthetic gene clusters.</title>
        <authorList>
            <person name="Moore M.A."/>
            <person name="Cruz-Morales P."/>
            <person name="Barona Gomez F."/>
            <person name="Kapil T."/>
        </authorList>
    </citation>
    <scope>NUCLEOTIDE SEQUENCE [LARGE SCALE GENOMIC DNA]</scope>
    <source>
        <strain evidence="2 3">NRRL 5741</strain>
    </source>
</reference>
<feature type="domain" description="DUF397" evidence="1">
    <location>
        <begin position="19"/>
        <end position="72"/>
    </location>
</feature>
<organism evidence="2 3">
    <name type="scientific">Streptomyces jumonjinensis</name>
    <dbReference type="NCBI Taxonomy" id="1945"/>
    <lineage>
        <taxon>Bacteria</taxon>
        <taxon>Bacillati</taxon>
        <taxon>Actinomycetota</taxon>
        <taxon>Actinomycetes</taxon>
        <taxon>Kitasatosporales</taxon>
        <taxon>Streptomycetaceae</taxon>
        <taxon>Streptomyces</taxon>
    </lineage>
</organism>
<accession>A0A646KTI7</accession>
<dbReference type="OrthoDB" id="4570646at2"/>
<evidence type="ECO:0000313" key="3">
    <source>
        <dbReference type="Proteomes" id="UP000419138"/>
    </source>
</evidence>
<protein>
    <submittedName>
        <fullName evidence="2">DUF397 domain-containing protein</fullName>
    </submittedName>
</protein>
<sequence length="79" mass="8541">MTSNTETPHAPLTDCRTGLAWFKSSYSTQDNGNCIEVADVRAHGGIAIRDSKNPTGPMLMVSPDAFTRFIDARSEPNGI</sequence>
<dbReference type="AlphaFoldDB" id="A0A646KTI7"/>
<dbReference type="RefSeq" id="WP_153526812.1">
    <property type="nucleotide sequence ID" value="NZ_JBEPDZ010000027.1"/>
</dbReference>
<keyword evidence="3" id="KW-1185">Reference proteome</keyword>
<comment type="caution">
    <text evidence="2">The sequence shown here is derived from an EMBL/GenBank/DDBJ whole genome shotgun (WGS) entry which is preliminary data.</text>
</comment>
<name>A0A646KTI7_STRJU</name>